<evidence type="ECO:0000256" key="1">
    <source>
        <dbReference type="SAM" id="Phobius"/>
    </source>
</evidence>
<comment type="caution">
    <text evidence="2">The sequence shown here is derived from an EMBL/GenBank/DDBJ whole genome shotgun (WGS) entry which is preliminary data.</text>
</comment>
<keyword evidence="1" id="KW-0472">Membrane</keyword>
<dbReference type="EMBL" id="RCHR01000001">
    <property type="protein sequence ID" value="RLL48399.1"/>
    <property type="molecule type" value="Genomic_DNA"/>
</dbReference>
<evidence type="ECO:0000313" key="2">
    <source>
        <dbReference type="EMBL" id="RLL48399.1"/>
    </source>
</evidence>
<keyword evidence="1" id="KW-1133">Transmembrane helix</keyword>
<protein>
    <submittedName>
        <fullName evidence="2">Uncharacterized protein</fullName>
    </submittedName>
</protein>
<dbReference type="AlphaFoldDB" id="A0A498DIL0"/>
<dbReference type="Proteomes" id="UP000270219">
    <property type="component" value="Unassembled WGS sequence"/>
</dbReference>
<feature type="transmembrane region" description="Helical" evidence="1">
    <location>
        <begin position="6"/>
        <end position="22"/>
    </location>
</feature>
<keyword evidence="1" id="KW-0812">Transmembrane</keyword>
<feature type="transmembrane region" description="Helical" evidence="1">
    <location>
        <begin position="68"/>
        <end position="88"/>
    </location>
</feature>
<name>A0A498DIL0_9BACI</name>
<evidence type="ECO:0000313" key="3">
    <source>
        <dbReference type="Proteomes" id="UP000270219"/>
    </source>
</evidence>
<keyword evidence="3" id="KW-1185">Reference proteome</keyword>
<feature type="transmembrane region" description="Helical" evidence="1">
    <location>
        <begin position="43"/>
        <end position="62"/>
    </location>
</feature>
<organism evidence="2 3">
    <name type="scientific">Oceanobacillus piezotolerans</name>
    <dbReference type="NCBI Taxonomy" id="2448030"/>
    <lineage>
        <taxon>Bacteria</taxon>
        <taxon>Bacillati</taxon>
        <taxon>Bacillota</taxon>
        <taxon>Bacilli</taxon>
        <taxon>Bacillales</taxon>
        <taxon>Bacillaceae</taxon>
        <taxon>Oceanobacillus</taxon>
    </lineage>
</organism>
<sequence>MGGLTIIIHVLTFVFVFGFINREKLVLRLNGINEEGKEEPSRFILYYAIGIVALGIVGYVTLQVTLATSGSNVFVFGFLHLYILLFLCNKPCIPYQSKSCTRIGSNFSESL</sequence>
<reference evidence="2 3" key="1">
    <citation type="submission" date="2018-10" db="EMBL/GenBank/DDBJ databases">
        <title>Oceanobacillus sp. YLB-02 draft genome.</title>
        <authorList>
            <person name="Yu L."/>
        </authorList>
    </citation>
    <scope>NUCLEOTIDE SEQUENCE [LARGE SCALE GENOMIC DNA]</scope>
    <source>
        <strain evidence="2 3">YLB-02</strain>
    </source>
</reference>
<gene>
    <name evidence="2" type="ORF">D8M04_03820</name>
</gene>
<accession>A0A498DIL0</accession>
<proteinExistence type="predicted"/>